<protein>
    <submittedName>
        <fullName evidence="6">Origin recognition complex subunit 1</fullName>
    </submittedName>
</protein>
<feature type="domain" description="Cdc6 C-terminal" evidence="3">
    <location>
        <begin position="344"/>
        <end position="415"/>
    </location>
</feature>
<dbReference type="SUPFAM" id="SSF46785">
    <property type="entry name" value="Winged helix' DNA-binding domain"/>
    <property type="match status" value="1"/>
</dbReference>
<dbReference type="Pfam" id="PF09079">
    <property type="entry name" value="WHD_Cdc6"/>
    <property type="match status" value="1"/>
</dbReference>
<evidence type="ECO:0000256" key="1">
    <source>
        <dbReference type="ARBA" id="ARBA00006184"/>
    </source>
</evidence>
<dbReference type="GO" id="GO:0003688">
    <property type="term" value="F:DNA replication origin binding"/>
    <property type="evidence" value="ECO:0007669"/>
    <property type="project" value="TreeGrafter"/>
</dbReference>
<dbReference type="Proteomes" id="UP000887565">
    <property type="component" value="Unplaced"/>
</dbReference>
<comment type="similarity">
    <text evidence="1">Belongs to the CDC6/cdc18 family.</text>
</comment>
<dbReference type="InterPro" id="IPR036390">
    <property type="entry name" value="WH_DNA-bd_sf"/>
</dbReference>
<evidence type="ECO:0000313" key="6">
    <source>
        <dbReference type="WBParaSite" id="nRc.2.0.1.t43650-RA"/>
    </source>
</evidence>
<dbReference type="Pfam" id="PF17872">
    <property type="entry name" value="AAA_lid_10"/>
    <property type="match status" value="1"/>
</dbReference>
<dbReference type="PANTHER" id="PTHR10763">
    <property type="entry name" value="CELL DIVISION CONTROL PROTEIN 6-RELATED"/>
    <property type="match status" value="1"/>
</dbReference>
<dbReference type="Gene3D" id="3.90.25.10">
    <property type="entry name" value="UDP-galactose 4-epimerase, domain 1"/>
    <property type="match status" value="1"/>
</dbReference>
<dbReference type="GO" id="GO:0033314">
    <property type="term" value="P:mitotic DNA replication checkpoint signaling"/>
    <property type="evidence" value="ECO:0007669"/>
    <property type="project" value="TreeGrafter"/>
</dbReference>
<evidence type="ECO:0000256" key="2">
    <source>
        <dbReference type="ARBA" id="ARBA00022705"/>
    </source>
</evidence>
<accession>A0A915KZP1</accession>
<dbReference type="GO" id="GO:0006270">
    <property type="term" value="P:DNA replication initiation"/>
    <property type="evidence" value="ECO:0007669"/>
    <property type="project" value="TreeGrafter"/>
</dbReference>
<evidence type="ECO:0000259" key="4">
    <source>
        <dbReference type="Pfam" id="PF17872"/>
    </source>
</evidence>
<feature type="domain" description="AAA lid" evidence="4">
    <location>
        <begin position="269"/>
        <end position="299"/>
    </location>
</feature>
<keyword evidence="2" id="KW-0235">DNA replication</keyword>
<organism evidence="5 6">
    <name type="scientific">Romanomermis culicivorax</name>
    <name type="common">Nematode worm</name>
    <dbReference type="NCBI Taxonomy" id="13658"/>
    <lineage>
        <taxon>Eukaryota</taxon>
        <taxon>Metazoa</taxon>
        <taxon>Ecdysozoa</taxon>
        <taxon>Nematoda</taxon>
        <taxon>Enoplea</taxon>
        <taxon>Dorylaimia</taxon>
        <taxon>Mermithida</taxon>
        <taxon>Mermithoidea</taxon>
        <taxon>Mermithidae</taxon>
        <taxon>Romanomermis</taxon>
    </lineage>
</organism>
<dbReference type="WBParaSite" id="nRc.2.0.1.t43650-RA">
    <property type="protein sequence ID" value="nRc.2.0.1.t43650-RA"/>
    <property type="gene ID" value="nRc.2.0.1.g43650"/>
</dbReference>
<dbReference type="InterPro" id="IPR015163">
    <property type="entry name" value="Cdc6_C"/>
</dbReference>
<sequence>MLLDIGDEEGIEDNYNIVIDPNIEAEETSSDEEPNEIADNEIVFFDIQTPRKMNSTSLKARRSLGLGLNQALVGRDQELCRIRQFLDDHLSEKTPGFLYISGHPGSEYDVDILYLNCMECISTIELLKLIYEKIAKSTPKRRSLRENFYQNQSSPSTKKNIFRELIDSTERCLISRKNFLLLCLDEIDHLLSSNGQDFLNLIQKWPSNPSCKIVLVGIANALDLIDRLKPTAKTENIDYKSIDNIHFAPYSKDQVIEILKFRLKDLDVLSPAAIEICARKVSALTGDIRKALELCKAALDQRSNSIIDDNEEKADCVQPKEILETFGRVYGKQDNATSDRANFSLPLQQKIVLSVLFKLADKSWAKAFTSDEIYKSYKQVCNSCKYPSVNQAEFLELCQNLTHLSLFSCVKSRKSDLNGIAVDAVAKAFEFNGEILYDASKGDGQFKKTVTNAKLWSLLPDLKFTPFDRAIKETVDWFVEITKNLGNDANFFNIYLILKFCVVFKERDF</sequence>
<dbReference type="InterPro" id="IPR041083">
    <property type="entry name" value="AAA_lid_10"/>
</dbReference>
<dbReference type="InterPro" id="IPR027417">
    <property type="entry name" value="P-loop_NTPase"/>
</dbReference>
<reference evidence="6" key="1">
    <citation type="submission" date="2022-11" db="UniProtKB">
        <authorList>
            <consortium name="WormBaseParasite"/>
        </authorList>
    </citation>
    <scope>IDENTIFICATION</scope>
</reference>
<dbReference type="OMA" id="WPTDEVY"/>
<evidence type="ECO:0000259" key="3">
    <source>
        <dbReference type="Pfam" id="PF09079"/>
    </source>
</evidence>
<dbReference type="Gene3D" id="1.10.10.10">
    <property type="entry name" value="Winged helix-like DNA-binding domain superfamily/Winged helix DNA-binding domain"/>
    <property type="match status" value="1"/>
</dbReference>
<proteinExistence type="inferred from homology"/>
<dbReference type="InterPro" id="IPR050311">
    <property type="entry name" value="ORC1/CDC6"/>
</dbReference>
<dbReference type="Gene3D" id="3.40.50.300">
    <property type="entry name" value="P-loop containing nucleotide triphosphate hydrolases"/>
    <property type="match status" value="1"/>
</dbReference>
<dbReference type="PANTHER" id="PTHR10763:SF26">
    <property type="entry name" value="CELL DIVISION CONTROL PROTEIN 6 HOMOLOG"/>
    <property type="match status" value="1"/>
</dbReference>
<dbReference type="AlphaFoldDB" id="A0A915KZP1"/>
<dbReference type="Gene3D" id="1.10.8.60">
    <property type="match status" value="1"/>
</dbReference>
<name>A0A915KZP1_ROMCU</name>
<evidence type="ECO:0000313" key="5">
    <source>
        <dbReference type="Proteomes" id="UP000887565"/>
    </source>
</evidence>
<dbReference type="SUPFAM" id="SSF52540">
    <property type="entry name" value="P-loop containing nucleoside triphosphate hydrolases"/>
    <property type="match status" value="1"/>
</dbReference>
<dbReference type="InterPro" id="IPR036388">
    <property type="entry name" value="WH-like_DNA-bd_sf"/>
</dbReference>
<keyword evidence="5" id="KW-1185">Reference proteome</keyword>